<dbReference type="PANTHER" id="PTHR30173">
    <property type="entry name" value="SIGMA 19 FACTOR"/>
    <property type="match status" value="1"/>
</dbReference>
<comment type="subunit">
    <text evidence="1">Interacts transiently with the RNA polymerase catalytic core formed by RpoA, RpoB, RpoC and RpoZ (2 alpha, 1 beta, 1 beta' and 1 omega subunit) to form the RNA polymerase holoenzyme that can initiate transcription.</text>
</comment>
<dbReference type="InterPro" id="IPR013249">
    <property type="entry name" value="RNA_pol_sigma70_r4_t2"/>
</dbReference>
<evidence type="ECO:0000313" key="4">
    <source>
        <dbReference type="EMBL" id="OIR03270.1"/>
    </source>
</evidence>
<dbReference type="GO" id="GO:0003677">
    <property type="term" value="F:DNA binding"/>
    <property type="evidence" value="ECO:0007669"/>
    <property type="project" value="InterPro"/>
</dbReference>
<dbReference type="InterPro" id="IPR052704">
    <property type="entry name" value="ECF_Sigma-70_Domain"/>
</dbReference>
<dbReference type="PANTHER" id="PTHR30173:SF36">
    <property type="entry name" value="ECF RNA POLYMERASE SIGMA FACTOR SIGJ"/>
    <property type="match status" value="1"/>
</dbReference>
<dbReference type="SUPFAM" id="SSF88946">
    <property type="entry name" value="Sigma2 domain of RNA polymerase sigma factors"/>
    <property type="match status" value="1"/>
</dbReference>
<dbReference type="Gene3D" id="1.10.10.10">
    <property type="entry name" value="Winged helix-like DNA-binding domain superfamily/Winged helix DNA-binding domain"/>
    <property type="match status" value="1"/>
</dbReference>
<proteinExistence type="predicted"/>
<feature type="domain" description="RNA polymerase sigma factor 70 region 4 type 2" evidence="3">
    <location>
        <begin position="107"/>
        <end position="156"/>
    </location>
</feature>
<dbReference type="InterPro" id="IPR013324">
    <property type="entry name" value="RNA_pol_sigma_r3/r4-like"/>
</dbReference>
<dbReference type="InterPro" id="IPR032710">
    <property type="entry name" value="NTF2-like_dom_sf"/>
</dbReference>
<dbReference type="NCBIfam" id="NF007214">
    <property type="entry name" value="PRK09636.1"/>
    <property type="match status" value="1"/>
</dbReference>
<dbReference type="SUPFAM" id="SSF88659">
    <property type="entry name" value="Sigma3 and sigma4 domains of RNA polymerase sigma factors"/>
    <property type="match status" value="1"/>
</dbReference>
<dbReference type="InterPro" id="IPR013325">
    <property type="entry name" value="RNA_pol_sigma_r2"/>
</dbReference>
<dbReference type="Gene3D" id="1.10.1740.10">
    <property type="match status" value="1"/>
</dbReference>
<gene>
    <name evidence="4" type="primary">sigJ_3</name>
    <name evidence="4" type="ORF">GALL_145420</name>
</gene>
<dbReference type="NCBIfam" id="TIGR02937">
    <property type="entry name" value="sigma70-ECF"/>
    <property type="match status" value="1"/>
</dbReference>
<evidence type="ECO:0000259" key="3">
    <source>
        <dbReference type="Pfam" id="PF08281"/>
    </source>
</evidence>
<accession>A0A1J5ST87</accession>
<dbReference type="Pfam" id="PF04542">
    <property type="entry name" value="Sigma70_r2"/>
    <property type="match status" value="1"/>
</dbReference>
<dbReference type="AlphaFoldDB" id="A0A1J5ST87"/>
<organism evidence="4">
    <name type="scientific">mine drainage metagenome</name>
    <dbReference type="NCBI Taxonomy" id="410659"/>
    <lineage>
        <taxon>unclassified sequences</taxon>
        <taxon>metagenomes</taxon>
        <taxon>ecological metagenomes</taxon>
    </lineage>
</organism>
<dbReference type="InterPro" id="IPR014284">
    <property type="entry name" value="RNA_pol_sigma-70_dom"/>
</dbReference>
<dbReference type="InterPro" id="IPR036388">
    <property type="entry name" value="WH-like_DNA-bd_sf"/>
</dbReference>
<dbReference type="InterPro" id="IPR007627">
    <property type="entry name" value="RNA_pol_sigma70_r2"/>
</dbReference>
<dbReference type="Pfam" id="PF08281">
    <property type="entry name" value="Sigma70_r4_2"/>
    <property type="match status" value="1"/>
</dbReference>
<dbReference type="GO" id="GO:0016987">
    <property type="term" value="F:sigma factor activity"/>
    <property type="evidence" value="ECO:0007669"/>
    <property type="project" value="InterPro"/>
</dbReference>
<dbReference type="SUPFAM" id="SSF54427">
    <property type="entry name" value="NTF2-like"/>
    <property type="match status" value="1"/>
</dbReference>
<name>A0A1J5ST87_9ZZZZ</name>
<comment type="caution">
    <text evidence="4">The sequence shown here is derived from an EMBL/GenBank/DDBJ whole genome shotgun (WGS) entry which is preliminary data.</text>
</comment>
<protein>
    <submittedName>
        <fullName evidence="4">ECF RNA polymerase sigma factor SigJ</fullName>
    </submittedName>
</protein>
<reference evidence="4" key="1">
    <citation type="submission" date="2016-10" db="EMBL/GenBank/DDBJ databases">
        <title>Sequence of Gallionella enrichment culture.</title>
        <authorList>
            <person name="Poehlein A."/>
            <person name="Muehling M."/>
            <person name="Daniel R."/>
        </authorList>
    </citation>
    <scope>NUCLEOTIDE SEQUENCE</scope>
</reference>
<evidence type="ECO:0000256" key="1">
    <source>
        <dbReference type="ARBA" id="ARBA00011344"/>
    </source>
</evidence>
<dbReference type="EMBL" id="MLJW01000067">
    <property type="protein sequence ID" value="OIR03270.1"/>
    <property type="molecule type" value="Genomic_DNA"/>
</dbReference>
<feature type="domain" description="RNA polymerase sigma-70 region 2" evidence="2">
    <location>
        <begin position="8"/>
        <end position="68"/>
    </location>
</feature>
<evidence type="ECO:0000259" key="2">
    <source>
        <dbReference type="Pfam" id="PF04542"/>
    </source>
</evidence>
<sequence length="291" mass="33497">MNSSPDIFNLYRQKLMGVAYRMLGSRADAEDILQDAYIRWLQSDVSDLRSAEAWLVTVVSRLSIDRLRVIKKERESYIGQWLPEPWVTENAPSAEQSIELAGDISIAFLMMLERLSVEERAAFLLHEIFELEYAEIAQLLDKNQDACRQLVHRAKGRVRQERPRFEVNRESHIRLLEKFILASRTADRMQLMELFAEDVSFMGDGGGKVPTVLRILRGAGRVLHLYQAIRNILKDRMEFRIAEINGAPGILRYIDGNLESTTSVVTDGSHILEIYVVRNPDKLRLIKLRSI</sequence>
<dbReference type="GO" id="GO:0006352">
    <property type="term" value="P:DNA-templated transcription initiation"/>
    <property type="evidence" value="ECO:0007669"/>
    <property type="project" value="InterPro"/>
</dbReference>